<dbReference type="Gene3D" id="2.60.40.150">
    <property type="entry name" value="C2 domain"/>
    <property type="match status" value="1"/>
</dbReference>
<protein>
    <submittedName>
        <fullName evidence="4">Centrosomal protein of 120 kDa</fullName>
    </submittedName>
</protein>
<dbReference type="GO" id="GO:0005813">
    <property type="term" value="C:centrosome"/>
    <property type="evidence" value="ECO:0007669"/>
    <property type="project" value="TreeGrafter"/>
</dbReference>
<comment type="caution">
    <text evidence="4">The sequence shown here is derived from an EMBL/GenBank/DDBJ whole genome shotgun (WGS) entry which is preliminary data.</text>
</comment>
<dbReference type="OrthoDB" id="332250at2759"/>
<evidence type="ECO:0000313" key="5">
    <source>
        <dbReference type="Proteomes" id="UP001151699"/>
    </source>
</evidence>
<dbReference type="GO" id="GO:1903724">
    <property type="term" value="P:positive regulation of centriole elongation"/>
    <property type="evidence" value="ECO:0007669"/>
    <property type="project" value="TreeGrafter"/>
</dbReference>
<dbReference type="Proteomes" id="UP001151699">
    <property type="component" value="Unassembled WGS sequence"/>
</dbReference>
<proteinExistence type="predicted"/>
<dbReference type="AlphaFoldDB" id="A0A9Q0RU81"/>
<gene>
    <name evidence="4" type="primary">CEP120</name>
    <name evidence="4" type="ORF">Bhyg_17013</name>
</gene>
<feature type="domain" description="DUF3668" evidence="3">
    <location>
        <begin position="160"/>
        <end position="338"/>
    </location>
</feature>
<dbReference type="InterPro" id="IPR022136">
    <property type="entry name" value="DUF3668"/>
</dbReference>
<feature type="compositionally biased region" description="Polar residues" evidence="2">
    <location>
        <begin position="362"/>
        <end position="375"/>
    </location>
</feature>
<name>A0A9Q0RU81_9DIPT</name>
<dbReference type="EMBL" id="WJQU01003870">
    <property type="protein sequence ID" value="KAJ6621434.1"/>
    <property type="molecule type" value="Genomic_DNA"/>
</dbReference>
<evidence type="ECO:0000259" key="3">
    <source>
        <dbReference type="Pfam" id="PF12416"/>
    </source>
</evidence>
<evidence type="ECO:0000256" key="2">
    <source>
        <dbReference type="SAM" id="MobiDB-lite"/>
    </source>
</evidence>
<feature type="region of interest" description="Disordered" evidence="2">
    <location>
        <begin position="362"/>
        <end position="386"/>
    </location>
</feature>
<organism evidence="4 5">
    <name type="scientific">Pseudolycoriella hygida</name>
    <dbReference type="NCBI Taxonomy" id="35572"/>
    <lineage>
        <taxon>Eukaryota</taxon>
        <taxon>Metazoa</taxon>
        <taxon>Ecdysozoa</taxon>
        <taxon>Arthropoda</taxon>
        <taxon>Hexapoda</taxon>
        <taxon>Insecta</taxon>
        <taxon>Pterygota</taxon>
        <taxon>Neoptera</taxon>
        <taxon>Endopterygota</taxon>
        <taxon>Diptera</taxon>
        <taxon>Nematocera</taxon>
        <taxon>Sciaroidea</taxon>
        <taxon>Sciaridae</taxon>
        <taxon>Pseudolycoriella</taxon>
    </lineage>
</organism>
<dbReference type="PANTHER" id="PTHR21574">
    <property type="entry name" value="CENTROSOMAL PROTEIN OF 120 KDA"/>
    <property type="match status" value="1"/>
</dbReference>
<keyword evidence="1" id="KW-0175">Coiled coil</keyword>
<evidence type="ECO:0000313" key="4">
    <source>
        <dbReference type="EMBL" id="KAJ6621434.1"/>
    </source>
</evidence>
<dbReference type="PANTHER" id="PTHR21574:SF0">
    <property type="entry name" value="CENTROSOMAL PROTEIN OF 120 KDA"/>
    <property type="match status" value="1"/>
</dbReference>
<dbReference type="Pfam" id="PF12416">
    <property type="entry name" value="DUF3668"/>
    <property type="match status" value="1"/>
</dbReference>
<evidence type="ECO:0000256" key="1">
    <source>
        <dbReference type="SAM" id="Coils"/>
    </source>
</evidence>
<accession>A0A9Q0RU81</accession>
<feature type="region of interest" description="Disordered" evidence="2">
    <location>
        <begin position="441"/>
        <end position="489"/>
    </location>
</feature>
<sequence>MIILVYVVEASGLNYPNHKIIATASLGKNVLETKVSSPRNTTRFDSTLAWKTDMNSIKRMKADNIPIKVECYCVGKVEREMIGFVVVPLRSVAVLIGNKVVSITPKWHRLIGLRHSWKTLRPEILMFVTITDVVGVQIINEMRNTTSSATKNMLIPQQDIHVELNRKEQHIQIGDSALDCHRFTIEIYWHHCEWLSYLTENAATTDVSFQMKYTLLDCPTERRNLPKMYGTSDEERYMVHEKITIQLRSSLRMLRKYFENVFYIPIYIYCKDEMLGRAFFKISSALPDSMDLNDFLSLTKDGTFVAINESHIYPTKTAINFIDEEHRPILKYNLTLQYHEPSRENQLHQDISSKITETSKYLESRNQQSYQNVPSNPAKLKSSGDVEEMKYQEEIIPSTRRETVEQSIQKRNTLIQKLLQNQIDPPNSAKQMESMKFVEVDEPKQPQTCRRLQEPSIHHSPNRMTKDHTDHVSTPPVETDAYSRSPKTVSFNPQLEEDALAWKTKLQDNFAERLREKENERLESLAGEWFTRQKREEEKLASKMNKCRLLTEALENALTVIKEKDTISMDQRKLDEAAYLEQQKKFEEKISALTDQMRRTAIDHDYQLKLMEIKLKEMEMKKKFIDEENETLKMTIRKLEEQNELLRSRNIELDAVSNGKLQSIELKLKHSQELELFYKNKWQIAEQKLNENQSIRQGNVLYSNSQLRACVVDVLNSVRSDLEADKFELQSIKEMLE</sequence>
<dbReference type="InterPro" id="IPR039893">
    <property type="entry name" value="CEP120-like"/>
</dbReference>
<dbReference type="InterPro" id="IPR035892">
    <property type="entry name" value="C2_domain_sf"/>
</dbReference>
<reference evidence="4" key="1">
    <citation type="submission" date="2022-07" db="EMBL/GenBank/DDBJ databases">
        <authorList>
            <person name="Trinca V."/>
            <person name="Uliana J.V.C."/>
            <person name="Torres T.T."/>
            <person name="Ward R.J."/>
            <person name="Monesi N."/>
        </authorList>
    </citation>
    <scope>NUCLEOTIDE SEQUENCE</scope>
    <source>
        <strain evidence="4">HSMRA1968</strain>
        <tissue evidence="4">Whole embryos</tissue>
    </source>
</reference>
<keyword evidence="5" id="KW-1185">Reference proteome</keyword>
<feature type="coiled-coil region" evidence="1">
    <location>
        <begin position="608"/>
        <end position="656"/>
    </location>
</feature>